<dbReference type="InterPro" id="IPR001650">
    <property type="entry name" value="Helicase_C-like"/>
</dbReference>
<evidence type="ECO:0000256" key="1">
    <source>
        <dbReference type="ARBA" id="ARBA00022741"/>
    </source>
</evidence>
<feature type="non-terminal residue" evidence="6">
    <location>
        <position position="263"/>
    </location>
</feature>
<keyword evidence="4" id="KW-0067">ATP-binding</keyword>
<dbReference type="InterPro" id="IPR027417">
    <property type="entry name" value="P-loop_NTPase"/>
</dbReference>
<dbReference type="Pfam" id="PF00271">
    <property type="entry name" value="Helicase_C"/>
    <property type="match status" value="1"/>
</dbReference>
<evidence type="ECO:0000256" key="3">
    <source>
        <dbReference type="ARBA" id="ARBA00022806"/>
    </source>
</evidence>
<feature type="non-terminal residue" evidence="6">
    <location>
        <position position="1"/>
    </location>
</feature>
<dbReference type="AlphaFoldDB" id="X1TIF4"/>
<dbReference type="GO" id="GO:0016787">
    <property type="term" value="F:hydrolase activity"/>
    <property type="evidence" value="ECO:0007669"/>
    <property type="project" value="UniProtKB-KW"/>
</dbReference>
<proteinExistence type="predicted"/>
<dbReference type="InterPro" id="IPR050474">
    <property type="entry name" value="Hel308_SKI2-like"/>
</dbReference>
<dbReference type="PROSITE" id="PS51194">
    <property type="entry name" value="HELICASE_CTER"/>
    <property type="match status" value="1"/>
</dbReference>
<dbReference type="PANTHER" id="PTHR47961">
    <property type="entry name" value="DNA POLYMERASE THETA, PUTATIVE (AFU_ORTHOLOGUE AFUA_1G05260)-RELATED"/>
    <property type="match status" value="1"/>
</dbReference>
<organism evidence="6">
    <name type="scientific">marine sediment metagenome</name>
    <dbReference type="NCBI Taxonomy" id="412755"/>
    <lineage>
        <taxon>unclassified sequences</taxon>
        <taxon>metagenomes</taxon>
        <taxon>ecological metagenomes</taxon>
    </lineage>
</organism>
<keyword evidence="3" id="KW-0347">Helicase</keyword>
<evidence type="ECO:0000256" key="4">
    <source>
        <dbReference type="ARBA" id="ARBA00022840"/>
    </source>
</evidence>
<protein>
    <recommendedName>
        <fullName evidence="5">Helicase C-terminal domain-containing protein</fullName>
    </recommendedName>
</protein>
<reference evidence="6" key="1">
    <citation type="journal article" date="2014" name="Front. Microbiol.">
        <title>High frequency of phylogenetically diverse reductive dehalogenase-homologous genes in deep subseafloor sedimentary metagenomes.</title>
        <authorList>
            <person name="Kawai M."/>
            <person name="Futagami T."/>
            <person name="Toyoda A."/>
            <person name="Takaki Y."/>
            <person name="Nishi S."/>
            <person name="Hori S."/>
            <person name="Arai W."/>
            <person name="Tsubouchi T."/>
            <person name="Morono Y."/>
            <person name="Uchiyama I."/>
            <person name="Ito T."/>
            <person name="Fujiyama A."/>
            <person name="Inagaki F."/>
            <person name="Takami H."/>
        </authorList>
    </citation>
    <scope>NUCLEOTIDE SEQUENCE</scope>
    <source>
        <strain evidence="6">Expedition CK06-06</strain>
    </source>
</reference>
<dbReference type="EMBL" id="BARW01024378">
    <property type="protein sequence ID" value="GAI91141.1"/>
    <property type="molecule type" value="Genomic_DNA"/>
</dbReference>
<comment type="caution">
    <text evidence="6">The sequence shown here is derived from an EMBL/GenBank/DDBJ whole genome shotgun (WGS) entry which is preliminary data.</text>
</comment>
<name>X1TIF4_9ZZZZ</name>
<feature type="domain" description="Helicase C-terminal" evidence="5">
    <location>
        <begin position="81"/>
        <end position="263"/>
    </location>
</feature>
<dbReference type="SUPFAM" id="SSF52540">
    <property type="entry name" value="P-loop containing nucleoside triphosphate hydrolases"/>
    <property type="match status" value="1"/>
</dbReference>
<dbReference type="SMART" id="SM00490">
    <property type="entry name" value="HELICc"/>
    <property type="match status" value="1"/>
</dbReference>
<gene>
    <name evidence="6" type="ORF">S12H4_40195</name>
</gene>
<evidence type="ECO:0000313" key="6">
    <source>
        <dbReference type="EMBL" id="GAI91141.1"/>
    </source>
</evidence>
<evidence type="ECO:0000259" key="5">
    <source>
        <dbReference type="PROSITE" id="PS51194"/>
    </source>
</evidence>
<dbReference type="PANTHER" id="PTHR47961:SF10">
    <property type="entry name" value="ATP-DEPENDENT DNA HELICASE HEL308"/>
    <property type="match status" value="1"/>
</dbReference>
<dbReference type="GO" id="GO:0004386">
    <property type="term" value="F:helicase activity"/>
    <property type="evidence" value="ECO:0007669"/>
    <property type="project" value="UniProtKB-KW"/>
</dbReference>
<sequence>NRGPTLEVTLAKLRRLNPRAQVIALSATVGNAVEVADWLDAHCVVSEWRPVELREGVLYGAAIHFADDSDRELEDMGREAAVSLALNTVAEGGQCLLFAGTRRNAEGLAQRTARALRELLDDESRERLYGLSMQTRGESETESGRKLADCLRGGAAFHHAGLLGEHRRLVENAFRSGDVKVVAATPTLAAGLNLPARRVVIRDWQRYEANQGNVPIPVLEYKQMAGRAGRPGLDPYGESVLIAKGDEELEELMNFYVLADVEP</sequence>
<accession>X1TIF4</accession>
<evidence type="ECO:0000256" key="2">
    <source>
        <dbReference type="ARBA" id="ARBA00022801"/>
    </source>
</evidence>
<keyword evidence="2" id="KW-0378">Hydrolase</keyword>
<dbReference type="Gene3D" id="3.40.50.300">
    <property type="entry name" value="P-loop containing nucleotide triphosphate hydrolases"/>
    <property type="match status" value="2"/>
</dbReference>
<keyword evidence="1" id="KW-0547">Nucleotide-binding</keyword>
<dbReference type="GO" id="GO:0005524">
    <property type="term" value="F:ATP binding"/>
    <property type="evidence" value="ECO:0007669"/>
    <property type="project" value="UniProtKB-KW"/>
</dbReference>
<dbReference type="CDD" id="cd18795">
    <property type="entry name" value="SF2_C_Ski2"/>
    <property type="match status" value="1"/>
</dbReference>